<evidence type="ECO:0000256" key="4">
    <source>
        <dbReference type="ARBA" id="ARBA00022795"/>
    </source>
</evidence>
<reference evidence="8 9" key="1">
    <citation type="submission" date="2015-09" db="EMBL/GenBank/DDBJ databases">
        <title>Draft genome sequence of a Caloramator mitchellensis, a moderate thermophile from the Great Artesian Basin of Australia.</title>
        <authorList>
            <person name="Patel B.K."/>
        </authorList>
    </citation>
    <scope>NUCLEOTIDE SEQUENCE [LARGE SCALE GENOMIC DNA]</scope>
    <source>
        <strain evidence="8 9">VF08</strain>
    </source>
</reference>
<dbReference type="InterPro" id="IPR031316">
    <property type="entry name" value="FlgM_C"/>
</dbReference>
<dbReference type="GO" id="GO:0045892">
    <property type="term" value="P:negative regulation of DNA-templated transcription"/>
    <property type="evidence" value="ECO:0007669"/>
    <property type="project" value="InterPro"/>
</dbReference>
<dbReference type="OrthoDB" id="1956429at2"/>
<comment type="similarity">
    <text evidence="1">Belongs to the FlgM family.</text>
</comment>
<keyword evidence="5" id="KW-0805">Transcription regulation</keyword>
<gene>
    <name evidence="8" type="ORF">ABG79_02219</name>
</gene>
<dbReference type="EMBL" id="LKHP01000018">
    <property type="protein sequence ID" value="KRQ85991.1"/>
    <property type="molecule type" value="Genomic_DNA"/>
</dbReference>
<evidence type="ECO:0000259" key="7">
    <source>
        <dbReference type="Pfam" id="PF04316"/>
    </source>
</evidence>
<dbReference type="RefSeq" id="WP_057979504.1">
    <property type="nucleotide sequence ID" value="NZ_LKHP01000018.1"/>
</dbReference>
<comment type="caution">
    <text evidence="8">The sequence shown here is derived from an EMBL/GenBank/DDBJ whole genome shotgun (WGS) entry which is preliminary data.</text>
</comment>
<evidence type="ECO:0000256" key="6">
    <source>
        <dbReference type="ARBA" id="ARBA00023163"/>
    </source>
</evidence>
<dbReference type="AlphaFoldDB" id="A0A0R3JR92"/>
<feature type="domain" description="Anti-sigma-28 factor FlgM C-terminal" evidence="7">
    <location>
        <begin position="32"/>
        <end position="85"/>
    </location>
</feature>
<name>A0A0R3JR92_CALMK</name>
<evidence type="ECO:0000313" key="8">
    <source>
        <dbReference type="EMBL" id="KRQ85991.1"/>
    </source>
</evidence>
<evidence type="ECO:0000313" key="9">
    <source>
        <dbReference type="Proteomes" id="UP000052015"/>
    </source>
</evidence>
<dbReference type="InterPro" id="IPR035890">
    <property type="entry name" value="Anti-sigma-28_factor_FlgM_sf"/>
</dbReference>
<keyword evidence="9" id="KW-1185">Reference proteome</keyword>
<evidence type="ECO:0000256" key="1">
    <source>
        <dbReference type="ARBA" id="ARBA00005322"/>
    </source>
</evidence>
<accession>A0A0R3JR92</accession>
<dbReference type="NCBIfam" id="TIGR03824">
    <property type="entry name" value="FlgM_jcvi"/>
    <property type="match status" value="1"/>
</dbReference>
<dbReference type="SUPFAM" id="SSF101498">
    <property type="entry name" value="Anti-sigma factor FlgM"/>
    <property type="match status" value="1"/>
</dbReference>
<keyword evidence="4" id="KW-1005">Bacterial flagellum biogenesis</keyword>
<sequence length="92" mass="10350">MKVRMDVNNVINVYNSNAKKANSKENVAKKSDTIEISKAGKEIAKFLEIAKTIDVDSKDIEKIKSLIKEGNYKVDEEKLAKSIMDAMKESDK</sequence>
<dbReference type="STRING" id="908809.ABG79_02219"/>
<evidence type="ECO:0000256" key="3">
    <source>
        <dbReference type="ARBA" id="ARBA00022491"/>
    </source>
</evidence>
<evidence type="ECO:0000256" key="2">
    <source>
        <dbReference type="ARBA" id="ARBA00017823"/>
    </source>
</evidence>
<dbReference type="GO" id="GO:0044781">
    <property type="term" value="P:bacterial-type flagellum organization"/>
    <property type="evidence" value="ECO:0007669"/>
    <property type="project" value="UniProtKB-KW"/>
</dbReference>
<dbReference type="InterPro" id="IPR007412">
    <property type="entry name" value="FlgM"/>
</dbReference>
<organism evidence="8 9">
    <name type="scientific">Caloramator mitchellensis</name>
    <dbReference type="NCBI Taxonomy" id="908809"/>
    <lineage>
        <taxon>Bacteria</taxon>
        <taxon>Bacillati</taxon>
        <taxon>Bacillota</taxon>
        <taxon>Clostridia</taxon>
        <taxon>Eubacteriales</taxon>
        <taxon>Clostridiaceae</taxon>
        <taxon>Caloramator</taxon>
    </lineage>
</organism>
<evidence type="ECO:0000256" key="5">
    <source>
        <dbReference type="ARBA" id="ARBA00023015"/>
    </source>
</evidence>
<proteinExistence type="inferred from homology"/>
<dbReference type="Proteomes" id="UP000052015">
    <property type="component" value="Unassembled WGS sequence"/>
</dbReference>
<protein>
    <recommendedName>
        <fullName evidence="2">Negative regulator of flagellin synthesis</fullName>
    </recommendedName>
</protein>
<keyword evidence="6" id="KW-0804">Transcription</keyword>
<keyword evidence="3" id="KW-0678">Repressor</keyword>
<dbReference type="Pfam" id="PF04316">
    <property type="entry name" value="FlgM"/>
    <property type="match status" value="1"/>
</dbReference>